<feature type="region of interest" description="Disordered" evidence="1">
    <location>
        <begin position="1"/>
        <end position="96"/>
    </location>
</feature>
<dbReference type="InterPro" id="IPR038956">
    <property type="entry name" value="LEA_5"/>
</dbReference>
<feature type="compositionally biased region" description="Basic and acidic residues" evidence="1">
    <location>
        <begin position="77"/>
        <end position="96"/>
    </location>
</feature>
<proteinExistence type="predicted"/>
<feature type="compositionally biased region" description="Basic and acidic residues" evidence="1">
    <location>
        <begin position="8"/>
        <end position="29"/>
    </location>
</feature>
<keyword evidence="3" id="KW-1185">Reference proteome</keyword>
<dbReference type="EMBL" id="CP144748">
    <property type="protein sequence ID" value="WVZ72376.1"/>
    <property type="molecule type" value="Genomic_DNA"/>
</dbReference>
<dbReference type="PANTHER" id="PTHR34671:SF22">
    <property type="entry name" value="OS01G0159600 PROTEIN"/>
    <property type="match status" value="1"/>
</dbReference>
<dbReference type="AlphaFoldDB" id="A0AAQ3TFY9"/>
<organism evidence="2 3">
    <name type="scientific">Paspalum notatum var. saurae</name>
    <dbReference type="NCBI Taxonomy" id="547442"/>
    <lineage>
        <taxon>Eukaryota</taxon>
        <taxon>Viridiplantae</taxon>
        <taxon>Streptophyta</taxon>
        <taxon>Embryophyta</taxon>
        <taxon>Tracheophyta</taxon>
        <taxon>Spermatophyta</taxon>
        <taxon>Magnoliopsida</taxon>
        <taxon>Liliopsida</taxon>
        <taxon>Poales</taxon>
        <taxon>Poaceae</taxon>
        <taxon>PACMAD clade</taxon>
        <taxon>Panicoideae</taxon>
        <taxon>Andropogonodae</taxon>
        <taxon>Paspaleae</taxon>
        <taxon>Paspalinae</taxon>
        <taxon>Paspalum</taxon>
    </lineage>
</organism>
<evidence type="ECO:0000313" key="3">
    <source>
        <dbReference type="Proteomes" id="UP001341281"/>
    </source>
</evidence>
<dbReference type="GO" id="GO:0005829">
    <property type="term" value="C:cytosol"/>
    <property type="evidence" value="ECO:0007669"/>
    <property type="project" value="TreeGrafter"/>
</dbReference>
<gene>
    <name evidence="2" type="ORF">U9M48_020845</name>
</gene>
<protein>
    <submittedName>
        <fullName evidence="2">Uncharacterized protein</fullName>
    </submittedName>
</protein>
<feature type="compositionally biased region" description="Basic and acidic residues" evidence="1">
    <location>
        <begin position="44"/>
        <end position="53"/>
    </location>
</feature>
<name>A0AAQ3TFY9_PASNO</name>
<dbReference type="Pfam" id="PF00477">
    <property type="entry name" value="LEA_5"/>
    <property type="match status" value="1"/>
</dbReference>
<dbReference type="InterPro" id="IPR000389">
    <property type="entry name" value="Small_hydrophilic_seed_prot"/>
</dbReference>
<reference evidence="2 3" key="1">
    <citation type="submission" date="2024-02" db="EMBL/GenBank/DDBJ databases">
        <title>High-quality chromosome-scale genome assembly of Pensacola bahiagrass (Paspalum notatum Flugge var. saurae).</title>
        <authorList>
            <person name="Vega J.M."/>
            <person name="Podio M."/>
            <person name="Orjuela J."/>
            <person name="Siena L.A."/>
            <person name="Pessino S.C."/>
            <person name="Combes M.C."/>
            <person name="Mariac C."/>
            <person name="Albertini E."/>
            <person name="Pupilli F."/>
            <person name="Ortiz J.P.A."/>
            <person name="Leblanc O."/>
        </authorList>
    </citation>
    <scope>NUCLEOTIDE SEQUENCE [LARGE SCALE GENOMIC DNA]</scope>
    <source>
        <strain evidence="2">R1</strain>
        <tissue evidence="2">Leaf</tissue>
    </source>
</reference>
<evidence type="ECO:0000256" key="1">
    <source>
        <dbReference type="SAM" id="MobiDB-lite"/>
    </source>
</evidence>
<dbReference type="GO" id="GO:0009737">
    <property type="term" value="P:response to abscisic acid"/>
    <property type="evidence" value="ECO:0007669"/>
    <property type="project" value="TreeGrafter"/>
</dbReference>
<dbReference type="Proteomes" id="UP001341281">
    <property type="component" value="Chromosome 04"/>
</dbReference>
<accession>A0AAQ3TFY9</accession>
<dbReference type="PANTHER" id="PTHR34671">
    <property type="entry name" value="EM-LIKE PROTEIN GEA1"/>
    <property type="match status" value="1"/>
</dbReference>
<evidence type="ECO:0000313" key="2">
    <source>
        <dbReference type="EMBL" id="WVZ72376.1"/>
    </source>
</evidence>
<sequence length="96" mass="10303">MASQQAEKAAELQDPEVRAELDRRVREEGATAIKGGAGGTSLEAQERLAEGRKKGGLSRTAESGNDRAESEGAAVRVEPDDKQLQEAKKNLGRRDD</sequence>